<accession>A0ABW5B872</accession>
<comment type="caution">
    <text evidence="3">The sequence shown here is derived from an EMBL/GenBank/DDBJ whole genome shotgun (WGS) entry which is preliminary data.</text>
</comment>
<feature type="transmembrane region" description="Helical" evidence="1">
    <location>
        <begin position="39"/>
        <end position="57"/>
    </location>
</feature>
<dbReference type="InterPro" id="IPR006976">
    <property type="entry name" value="VanZ-like"/>
</dbReference>
<keyword evidence="4" id="KW-1185">Reference proteome</keyword>
<reference evidence="4" key="1">
    <citation type="journal article" date="2019" name="Int. J. Syst. Evol. Microbiol.">
        <title>The Global Catalogue of Microorganisms (GCM) 10K type strain sequencing project: providing services to taxonomists for standard genome sequencing and annotation.</title>
        <authorList>
            <consortium name="The Broad Institute Genomics Platform"/>
            <consortium name="The Broad Institute Genome Sequencing Center for Infectious Disease"/>
            <person name="Wu L."/>
            <person name="Ma J."/>
        </authorList>
    </citation>
    <scope>NUCLEOTIDE SEQUENCE [LARGE SCALE GENOMIC DNA]</scope>
    <source>
        <strain evidence="4">KCTC 19812</strain>
    </source>
</reference>
<organism evidence="3 4">
    <name type="scientific">Shivajiella indica</name>
    <dbReference type="NCBI Taxonomy" id="872115"/>
    <lineage>
        <taxon>Bacteria</taxon>
        <taxon>Pseudomonadati</taxon>
        <taxon>Bacteroidota</taxon>
        <taxon>Cytophagia</taxon>
        <taxon>Cytophagales</taxon>
        <taxon>Cyclobacteriaceae</taxon>
        <taxon>Shivajiella</taxon>
    </lineage>
</organism>
<dbReference type="NCBIfam" id="NF037970">
    <property type="entry name" value="vanZ_1"/>
    <property type="match status" value="1"/>
</dbReference>
<dbReference type="PANTHER" id="PTHR28008:SF1">
    <property type="entry name" value="DOMAIN PROTEIN, PUTATIVE (AFU_ORTHOLOGUE AFUA_3G10980)-RELATED"/>
    <property type="match status" value="1"/>
</dbReference>
<feature type="transmembrane region" description="Helical" evidence="1">
    <location>
        <begin position="69"/>
        <end position="89"/>
    </location>
</feature>
<evidence type="ECO:0000313" key="3">
    <source>
        <dbReference type="EMBL" id="MFD2201551.1"/>
    </source>
</evidence>
<sequence length="126" mass="14368">MKDKRLIPAVLWLVIVTVAVLTPGNSLPKVPLFPFADKLIHFGLFALLTFLWVRVGTLTQERKLKWKNLSTKLLVFTILFPIFIEYLQMFVPNRSFEFEDILANLIGGVIGFTGFIILYKAGSRLV</sequence>
<keyword evidence="1" id="KW-0812">Transmembrane</keyword>
<evidence type="ECO:0000313" key="4">
    <source>
        <dbReference type="Proteomes" id="UP001597414"/>
    </source>
</evidence>
<gene>
    <name evidence="3" type="ORF">ACFSKV_08230</name>
</gene>
<dbReference type="EMBL" id="JBHUIV010000012">
    <property type="protein sequence ID" value="MFD2201551.1"/>
    <property type="molecule type" value="Genomic_DNA"/>
</dbReference>
<evidence type="ECO:0000259" key="2">
    <source>
        <dbReference type="Pfam" id="PF04892"/>
    </source>
</evidence>
<dbReference type="PANTHER" id="PTHR28008">
    <property type="entry name" value="DOMAIN PROTEIN, PUTATIVE (AFU_ORTHOLOGUE AFUA_3G10980)-RELATED"/>
    <property type="match status" value="1"/>
</dbReference>
<dbReference type="RefSeq" id="WP_380801479.1">
    <property type="nucleotide sequence ID" value="NZ_JBHUIV010000012.1"/>
</dbReference>
<feature type="domain" description="VanZ-like" evidence="2">
    <location>
        <begin position="34"/>
        <end position="118"/>
    </location>
</feature>
<keyword evidence="1" id="KW-0472">Membrane</keyword>
<name>A0ABW5B872_9BACT</name>
<dbReference type="Pfam" id="PF04892">
    <property type="entry name" value="VanZ"/>
    <property type="match status" value="1"/>
</dbReference>
<protein>
    <submittedName>
        <fullName evidence="3">VanZ family protein</fullName>
    </submittedName>
</protein>
<evidence type="ECO:0000256" key="1">
    <source>
        <dbReference type="SAM" id="Phobius"/>
    </source>
</evidence>
<feature type="transmembrane region" description="Helical" evidence="1">
    <location>
        <begin position="101"/>
        <end position="119"/>
    </location>
</feature>
<proteinExistence type="predicted"/>
<keyword evidence="1" id="KW-1133">Transmembrane helix</keyword>
<dbReference type="Proteomes" id="UP001597414">
    <property type="component" value="Unassembled WGS sequence"/>
</dbReference>
<feature type="transmembrane region" description="Helical" evidence="1">
    <location>
        <begin position="7"/>
        <end position="27"/>
    </location>
</feature>